<name>X1CV20_9ZZZZ</name>
<reference evidence="1" key="1">
    <citation type="journal article" date="2014" name="Front. Microbiol.">
        <title>High frequency of phylogenetically diverse reductive dehalogenase-homologous genes in deep subseafloor sedimentary metagenomes.</title>
        <authorList>
            <person name="Kawai M."/>
            <person name="Futagami T."/>
            <person name="Toyoda A."/>
            <person name="Takaki Y."/>
            <person name="Nishi S."/>
            <person name="Hori S."/>
            <person name="Arai W."/>
            <person name="Tsubouchi T."/>
            <person name="Morono Y."/>
            <person name="Uchiyama I."/>
            <person name="Ito T."/>
            <person name="Fujiyama A."/>
            <person name="Inagaki F."/>
            <person name="Takami H."/>
        </authorList>
    </citation>
    <scope>NUCLEOTIDE SEQUENCE</scope>
    <source>
        <strain evidence="1">Expedition CK06-06</strain>
    </source>
</reference>
<gene>
    <name evidence="1" type="ORF">S01H4_37401</name>
</gene>
<dbReference type="EMBL" id="BART01020088">
    <property type="protein sequence ID" value="GAG99943.1"/>
    <property type="molecule type" value="Genomic_DNA"/>
</dbReference>
<protein>
    <submittedName>
        <fullName evidence="1">Uncharacterized protein</fullName>
    </submittedName>
</protein>
<organism evidence="1">
    <name type="scientific">marine sediment metagenome</name>
    <dbReference type="NCBI Taxonomy" id="412755"/>
    <lineage>
        <taxon>unclassified sequences</taxon>
        <taxon>metagenomes</taxon>
        <taxon>ecological metagenomes</taxon>
    </lineage>
</organism>
<accession>X1CV20</accession>
<sequence>MGKDTIIVLSDGSKYKLTPKAIKFIEDLKTFFAERGIPEEKIPLYLEELARREREGNL</sequence>
<comment type="caution">
    <text evidence="1">The sequence shown here is derived from an EMBL/GenBank/DDBJ whole genome shotgun (WGS) entry which is preliminary data.</text>
</comment>
<proteinExistence type="predicted"/>
<dbReference type="AlphaFoldDB" id="X1CV20"/>
<evidence type="ECO:0000313" key="1">
    <source>
        <dbReference type="EMBL" id="GAG99943.1"/>
    </source>
</evidence>